<dbReference type="AlphaFoldDB" id="A0A212JAD0"/>
<dbReference type="GO" id="GO:0003697">
    <property type="term" value="F:single-stranded DNA binding"/>
    <property type="evidence" value="ECO:0007669"/>
    <property type="project" value="InterPro"/>
</dbReference>
<gene>
    <name evidence="1" type="ORF">KL86CLO1_10774</name>
</gene>
<dbReference type="InterPro" id="IPR003738">
    <property type="entry name" value="SRAP"/>
</dbReference>
<proteinExistence type="predicted"/>
<dbReference type="InterPro" id="IPR036590">
    <property type="entry name" value="SRAP-like"/>
</dbReference>
<organism evidence="1">
    <name type="scientific">uncultured Eubacteriales bacterium</name>
    <dbReference type="NCBI Taxonomy" id="172733"/>
    <lineage>
        <taxon>Bacteria</taxon>
        <taxon>Bacillati</taxon>
        <taxon>Bacillota</taxon>
        <taxon>Clostridia</taxon>
        <taxon>Eubacteriales</taxon>
        <taxon>environmental samples</taxon>
    </lineage>
</organism>
<evidence type="ECO:0008006" key="2">
    <source>
        <dbReference type="Google" id="ProtNLM"/>
    </source>
</evidence>
<reference evidence="1" key="1">
    <citation type="submission" date="2016-04" db="EMBL/GenBank/DDBJ databases">
        <authorList>
            <person name="Evans L.H."/>
            <person name="Alamgir A."/>
            <person name="Owens N."/>
            <person name="Weber N.D."/>
            <person name="Virtaneva K."/>
            <person name="Barbian K."/>
            <person name="Babar A."/>
            <person name="Rosenke K."/>
        </authorList>
    </citation>
    <scope>NUCLEOTIDE SEQUENCE</scope>
    <source>
        <strain evidence="1">86</strain>
    </source>
</reference>
<evidence type="ECO:0000313" key="1">
    <source>
        <dbReference type="EMBL" id="SBV96414.1"/>
    </source>
</evidence>
<dbReference type="EMBL" id="FLUN01000001">
    <property type="protein sequence ID" value="SBV96414.1"/>
    <property type="molecule type" value="Genomic_DNA"/>
</dbReference>
<dbReference type="Pfam" id="PF02586">
    <property type="entry name" value="SRAP"/>
    <property type="match status" value="1"/>
</dbReference>
<dbReference type="GO" id="GO:0106300">
    <property type="term" value="P:protein-DNA covalent cross-linking repair"/>
    <property type="evidence" value="ECO:0007669"/>
    <property type="project" value="InterPro"/>
</dbReference>
<protein>
    <recommendedName>
        <fullName evidence="2">Abasic site processing protein</fullName>
    </recommendedName>
</protein>
<accession>A0A212JAD0</accession>
<sequence>MFRKSLIERRCVIPTTGFFEWGPGEAGKKIKYRFNLPGDRALYLVGMWDKFAGEDVGQ</sequence>
<dbReference type="SUPFAM" id="SSF143081">
    <property type="entry name" value="BB1717-like"/>
    <property type="match status" value="1"/>
</dbReference>
<dbReference type="Gene3D" id="3.90.1680.10">
    <property type="entry name" value="SOS response associated peptidase-like"/>
    <property type="match status" value="1"/>
</dbReference>
<name>A0A212JAD0_9FIRM</name>